<dbReference type="EMBL" id="JARGYC010000041">
    <property type="protein sequence ID" value="MDF0602092.1"/>
    <property type="molecule type" value="Genomic_DNA"/>
</dbReference>
<proteinExistence type="predicted"/>
<keyword evidence="1" id="KW-0812">Transmembrane</keyword>
<protein>
    <submittedName>
        <fullName evidence="2">Uncharacterized protein</fullName>
    </submittedName>
</protein>
<evidence type="ECO:0000313" key="2">
    <source>
        <dbReference type="EMBL" id="MDF0602092.1"/>
    </source>
</evidence>
<gene>
    <name evidence="2" type="ORF">P1J78_15230</name>
</gene>
<dbReference type="RefSeq" id="WP_275568229.1">
    <property type="nucleotide sequence ID" value="NZ_JARGYC010000041.1"/>
</dbReference>
<accession>A0AAE3T9E1</accession>
<evidence type="ECO:0000313" key="3">
    <source>
        <dbReference type="Proteomes" id="UP001220964"/>
    </source>
</evidence>
<reference evidence="2" key="1">
    <citation type="submission" date="2023-03" db="EMBL/GenBank/DDBJ databases">
        <title>Multiphase analysis and comparison of six strains from genera Psychromarinibacter, Lutimaribacter, and Maritimibacter, including a novel species: Psychromarinibacter sediminicola sp. nov.</title>
        <authorList>
            <person name="Wang Y.-H."/>
            <person name="Ye M.-Q."/>
            <person name="Du Z.-J."/>
        </authorList>
    </citation>
    <scope>NUCLEOTIDE SEQUENCE</scope>
    <source>
        <strain evidence="2">C21-152</strain>
    </source>
</reference>
<keyword evidence="3" id="KW-1185">Reference proteome</keyword>
<evidence type="ECO:0000256" key="1">
    <source>
        <dbReference type="SAM" id="Phobius"/>
    </source>
</evidence>
<dbReference type="Proteomes" id="UP001220964">
    <property type="component" value="Unassembled WGS sequence"/>
</dbReference>
<organism evidence="2 3">
    <name type="scientific">Psychromarinibacter sediminicola</name>
    <dbReference type="NCBI Taxonomy" id="3033385"/>
    <lineage>
        <taxon>Bacteria</taxon>
        <taxon>Pseudomonadati</taxon>
        <taxon>Pseudomonadota</taxon>
        <taxon>Alphaproteobacteria</taxon>
        <taxon>Rhodobacterales</taxon>
        <taxon>Paracoccaceae</taxon>
        <taxon>Psychromarinibacter</taxon>
    </lineage>
</organism>
<keyword evidence="1" id="KW-1133">Transmembrane helix</keyword>
<sequence>MKFVKAPDNSADWPFALFGGGTIQLVVLAVVALFLAGLTLRLLRGRRGGTACRWKRDPRARDTLVRWQCAACGVDAFTSDGRRPKECKRHMREARL</sequence>
<dbReference type="AlphaFoldDB" id="A0AAE3T9E1"/>
<keyword evidence="1" id="KW-0472">Membrane</keyword>
<feature type="transmembrane region" description="Helical" evidence="1">
    <location>
        <begin position="15"/>
        <end position="38"/>
    </location>
</feature>
<name>A0AAE3T9E1_9RHOB</name>
<comment type="caution">
    <text evidence="2">The sequence shown here is derived from an EMBL/GenBank/DDBJ whole genome shotgun (WGS) entry which is preliminary data.</text>
</comment>